<proteinExistence type="predicted"/>
<dbReference type="Proteomes" id="UP001479436">
    <property type="component" value="Unassembled WGS sequence"/>
</dbReference>
<reference evidence="1 2" key="1">
    <citation type="submission" date="2023-04" db="EMBL/GenBank/DDBJ databases">
        <title>Genome of Basidiobolus ranarum AG-B5.</title>
        <authorList>
            <person name="Stajich J.E."/>
            <person name="Carter-House D."/>
            <person name="Gryganskyi A."/>
        </authorList>
    </citation>
    <scope>NUCLEOTIDE SEQUENCE [LARGE SCALE GENOMIC DNA]</scope>
    <source>
        <strain evidence="1 2">AG-B5</strain>
    </source>
</reference>
<organism evidence="1 2">
    <name type="scientific">Basidiobolus ranarum</name>
    <dbReference type="NCBI Taxonomy" id="34480"/>
    <lineage>
        <taxon>Eukaryota</taxon>
        <taxon>Fungi</taxon>
        <taxon>Fungi incertae sedis</taxon>
        <taxon>Zoopagomycota</taxon>
        <taxon>Entomophthoromycotina</taxon>
        <taxon>Basidiobolomycetes</taxon>
        <taxon>Basidiobolales</taxon>
        <taxon>Basidiobolaceae</taxon>
        <taxon>Basidiobolus</taxon>
    </lineage>
</organism>
<evidence type="ECO:0000313" key="1">
    <source>
        <dbReference type="EMBL" id="KAK9702886.1"/>
    </source>
</evidence>
<gene>
    <name evidence="1" type="ORF">K7432_011013</name>
</gene>
<evidence type="ECO:0000313" key="2">
    <source>
        <dbReference type="Proteomes" id="UP001479436"/>
    </source>
</evidence>
<name>A0ABR2VUK0_9FUNG</name>
<sequence length="483" mass="55872">MLPLVSLPPDGFSQRHSQAFARLKSIIEHDAEEQPNGLSKSLTLNRFQNLVTTLEEKHKTIELVHGLKAFAQTLEHEIVDVRKALLYLKRLPLTEFSEELCKYSGQVYPAFEKQTVPTYRYAPFDLCHPSGKPESHESSLEVVLTEISQERVSWQYNQCLDYIARLKSEVSFKKGILEKFIHEIDRLSSQTSLSNQDTEEITLRYVGQKVIYLFKNHEGLLQELSAAIRKIEETYSVHFHPYVILHVLISAIHYRQHQLSSFLLDKNYNWIEKMASDIQETVQTTMSFAHQVVQQYDKLLEWRKKLLNLYIDKKKQICKVRSSKYLFDKSPPLQEETSTCKSFSELQESTSETAQTAQQFLSHVRKLIHQVDESLSDSRKIHQHERGFLIQLITDSFDAARTTTDTTNSSTDQSLITNNNANEQLEFNSHDYTSGIHAFELEHQDELGRLIHLIQTLDVQGKVLAIINEVVSSWIQPSSQYSE</sequence>
<accession>A0ABR2VUK0</accession>
<comment type="caution">
    <text evidence="1">The sequence shown here is derived from an EMBL/GenBank/DDBJ whole genome shotgun (WGS) entry which is preliminary data.</text>
</comment>
<dbReference type="EMBL" id="JASJQH010007685">
    <property type="protein sequence ID" value="KAK9702886.1"/>
    <property type="molecule type" value="Genomic_DNA"/>
</dbReference>
<keyword evidence="2" id="KW-1185">Reference proteome</keyword>
<protein>
    <submittedName>
        <fullName evidence="1">Uncharacterized protein</fullName>
    </submittedName>
</protein>